<organism evidence="1 2">
    <name type="scientific">Sphaerodactylus townsendi</name>
    <dbReference type="NCBI Taxonomy" id="933632"/>
    <lineage>
        <taxon>Eukaryota</taxon>
        <taxon>Metazoa</taxon>
        <taxon>Chordata</taxon>
        <taxon>Craniata</taxon>
        <taxon>Vertebrata</taxon>
        <taxon>Euteleostomi</taxon>
        <taxon>Lepidosauria</taxon>
        <taxon>Squamata</taxon>
        <taxon>Bifurcata</taxon>
        <taxon>Gekkota</taxon>
        <taxon>Sphaerodactylidae</taxon>
        <taxon>Sphaerodactylus</taxon>
    </lineage>
</organism>
<evidence type="ECO:0000313" key="2">
    <source>
        <dbReference type="Proteomes" id="UP000827872"/>
    </source>
</evidence>
<evidence type="ECO:0000313" key="1">
    <source>
        <dbReference type="EMBL" id="KAH8003241.1"/>
    </source>
</evidence>
<comment type="caution">
    <text evidence="1">The sequence shown here is derived from an EMBL/GenBank/DDBJ whole genome shotgun (WGS) entry which is preliminary data.</text>
</comment>
<sequence length="129" mass="14359">MSHLPPQTFSASGTTYLTPVSSSALHVPSSYSQKIDMMDPVSEVKHKMNQNDIDSSKSAPVLNTAKQDGPMPKPHSISLNDTETRKLVEECKRLQADVMKLTDENRHLRNAFEEITEESLLDDYQGAAK</sequence>
<keyword evidence="2" id="KW-1185">Reference proteome</keyword>
<reference evidence="1" key="1">
    <citation type="submission" date="2021-08" db="EMBL/GenBank/DDBJ databases">
        <title>The first chromosome-level gecko genome reveals the dynamic sex chromosomes of Neotropical dwarf geckos (Sphaerodactylidae: Sphaerodactylus).</title>
        <authorList>
            <person name="Pinto B.J."/>
            <person name="Keating S.E."/>
            <person name="Gamble T."/>
        </authorList>
    </citation>
    <scope>NUCLEOTIDE SEQUENCE</scope>
    <source>
        <strain evidence="1">TG3544</strain>
    </source>
</reference>
<protein>
    <submittedName>
        <fullName evidence="1">Uncharacterized protein</fullName>
    </submittedName>
</protein>
<name>A0ACB8FD76_9SAUR</name>
<gene>
    <name evidence="1" type="ORF">K3G42_015683</name>
</gene>
<accession>A0ACB8FD76</accession>
<dbReference type="EMBL" id="CM037622">
    <property type="protein sequence ID" value="KAH8003241.1"/>
    <property type="molecule type" value="Genomic_DNA"/>
</dbReference>
<proteinExistence type="predicted"/>
<dbReference type="Proteomes" id="UP000827872">
    <property type="component" value="Linkage Group LG09"/>
</dbReference>